<dbReference type="OrthoDB" id="2412467at2"/>
<reference evidence="2 3" key="1">
    <citation type="journal article" date="2014" name="Gene">
        <title>A comparative genomic analysis of the alkalitolerant soil bacterium Bacillus lehensis G1.</title>
        <authorList>
            <person name="Noor Y.M."/>
            <person name="Samsulrizal N.H."/>
            <person name="Jema'on N.A."/>
            <person name="Low K.O."/>
            <person name="Ramli A.N."/>
            <person name="Alias N.I."/>
            <person name="Damis S.I."/>
            <person name="Fuzi S.F."/>
            <person name="Isa M.N."/>
            <person name="Murad A.M."/>
            <person name="Raih M.F."/>
            <person name="Bakar F.D."/>
            <person name="Najimudin N."/>
            <person name="Mahadi N.M."/>
            <person name="Illias R.M."/>
        </authorList>
    </citation>
    <scope>NUCLEOTIDE SEQUENCE [LARGE SCALE GENOMIC DNA]</scope>
    <source>
        <strain evidence="2 3">G1</strain>
    </source>
</reference>
<dbReference type="AlphaFoldDB" id="A0A060M4T6"/>
<sequence length="417" mass="47212">MNEAKNVVQKNFSVEDAQELYLYDLELADVTVNQGLTIDEEFGIMFATQVYNGFDGKQESFIVSRTSLGGKLKDQMIVRNGGHGTSIGIEKESGRTFLWSNMIEVDRNDNIRTQWLCRVPYVANTTVDIHHSSVQKIKEFPNSNIYQTPFSDSKNNLLALRITERISGKLATRIEVYKINDAKNQRWENLLHSFSFTPEMNSQVLQGLAIDNNQFYVTFGQSAHDFHLYRINLSNGTIMEEFDHAIGHSPDGEYVRGFGEPEGLYLYTDPFTNYKTLLTVIVGDLAGRRRQRLFALSSNIGVQKFLGLAGESVQRVPLTRNDNKAKRFDMNRITSISQIREPGSYYMTTVEGNTLSDHPKKNVAGWWLYVSGGDSGSGINYGCHQLLVRNSVVYAEVYSRVVPSTGNPSAWKEMEFK</sequence>
<accession>A0A060M4T6</accession>
<protein>
    <submittedName>
        <fullName evidence="2">Major teichoic acid biosynthesis protein C</fullName>
    </submittedName>
</protein>
<proteinExistence type="predicted"/>
<name>A0A060M4T6_9BACI</name>
<keyword evidence="3" id="KW-1185">Reference proteome</keyword>
<dbReference type="InterPro" id="IPR048799">
    <property type="entry name" value="P68_RBP_TagC-like_beta-prop"/>
</dbReference>
<dbReference type="Pfam" id="PF21311">
    <property type="entry name" value="Phage_RBD_prop"/>
    <property type="match status" value="1"/>
</dbReference>
<evidence type="ECO:0000259" key="1">
    <source>
        <dbReference type="Pfam" id="PF21311"/>
    </source>
</evidence>
<dbReference type="Proteomes" id="UP000027142">
    <property type="component" value="Chromosome"/>
</dbReference>
<evidence type="ECO:0000313" key="2">
    <source>
        <dbReference type="EMBL" id="AIC95558.1"/>
    </source>
</evidence>
<organism evidence="2 3">
    <name type="scientific">Shouchella lehensis G1</name>
    <dbReference type="NCBI Taxonomy" id="1246626"/>
    <lineage>
        <taxon>Bacteria</taxon>
        <taxon>Bacillati</taxon>
        <taxon>Bacillota</taxon>
        <taxon>Bacilli</taxon>
        <taxon>Bacillales</taxon>
        <taxon>Bacillaceae</taxon>
        <taxon>Shouchella</taxon>
    </lineage>
</organism>
<dbReference type="PATRIC" id="fig|1246626.3.peg.2984"/>
<dbReference type="eggNOG" id="ENOG5033GH6">
    <property type="taxonomic scope" value="Bacteria"/>
</dbReference>
<dbReference type="STRING" id="1246626.BleG1_2994"/>
<dbReference type="HOGENOM" id="CLU_658351_0_0_9"/>
<dbReference type="KEGG" id="ble:BleG1_2994"/>
<gene>
    <name evidence="2" type="ORF">BleG1_2994</name>
</gene>
<dbReference type="EMBL" id="CP003923">
    <property type="protein sequence ID" value="AIC95558.1"/>
    <property type="molecule type" value="Genomic_DNA"/>
</dbReference>
<feature type="domain" description="P68 RBP/TagC-like beta-propeller" evidence="1">
    <location>
        <begin position="32"/>
        <end position="294"/>
    </location>
</feature>
<evidence type="ECO:0000313" key="3">
    <source>
        <dbReference type="Proteomes" id="UP000027142"/>
    </source>
</evidence>
<dbReference type="RefSeq" id="WP_038482559.1">
    <property type="nucleotide sequence ID" value="NZ_CP003923.1"/>
</dbReference>